<dbReference type="EMBL" id="JADGJH010001424">
    <property type="protein sequence ID" value="KAJ3113735.1"/>
    <property type="molecule type" value="Genomic_DNA"/>
</dbReference>
<protein>
    <submittedName>
        <fullName evidence="2">Uncharacterized protein</fullName>
    </submittedName>
</protein>
<feature type="region of interest" description="Disordered" evidence="1">
    <location>
        <begin position="37"/>
        <end position="76"/>
    </location>
</feature>
<name>A0AAD5SW80_9FUNG</name>
<reference evidence="2" key="1">
    <citation type="submission" date="2020-05" db="EMBL/GenBank/DDBJ databases">
        <title>Phylogenomic resolution of chytrid fungi.</title>
        <authorList>
            <person name="Stajich J.E."/>
            <person name="Amses K."/>
            <person name="Simmons R."/>
            <person name="Seto K."/>
            <person name="Myers J."/>
            <person name="Bonds A."/>
            <person name="Quandt C.A."/>
            <person name="Barry K."/>
            <person name="Liu P."/>
            <person name="Grigoriev I."/>
            <person name="Longcore J.E."/>
            <person name="James T.Y."/>
        </authorList>
    </citation>
    <scope>NUCLEOTIDE SEQUENCE</scope>
    <source>
        <strain evidence="2">JEL0513</strain>
    </source>
</reference>
<evidence type="ECO:0000313" key="2">
    <source>
        <dbReference type="EMBL" id="KAJ3113735.1"/>
    </source>
</evidence>
<dbReference type="AlphaFoldDB" id="A0AAD5SW80"/>
<proteinExistence type="predicted"/>
<comment type="caution">
    <text evidence="2">The sequence shown here is derived from an EMBL/GenBank/DDBJ whole genome shotgun (WGS) entry which is preliminary data.</text>
</comment>
<accession>A0AAD5SW80</accession>
<gene>
    <name evidence="2" type="ORF">HK100_001897</name>
</gene>
<evidence type="ECO:0000313" key="3">
    <source>
        <dbReference type="Proteomes" id="UP001211907"/>
    </source>
</evidence>
<dbReference type="Proteomes" id="UP001211907">
    <property type="component" value="Unassembled WGS sequence"/>
</dbReference>
<evidence type="ECO:0000256" key="1">
    <source>
        <dbReference type="SAM" id="MobiDB-lite"/>
    </source>
</evidence>
<keyword evidence="3" id="KW-1185">Reference proteome</keyword>
<organism evidence="2 3">
    <name type="scientific">Physocladia obscura</name>
    <dbReference type="NCBI Taxonomy" id="109957"/>
    <lineage>
        <taxon>Eukaryota</taxon>
        <taxon>Fungi</taxon>
        <taxon>Fungi incertae sedis</taxon>
        <taxon>Chytridiomycota</taxon>
        <taxon>Chytridiomycota incertae sedis</taxon>
        <taxon>Chytridiomycetes</taxon>
        <taxon>Chytridiales</taxon>
        <taxon>Chytriomycetaceae</taxon>
        <taxon>Physocladia</taxon>
    </lineage>
</organism>
<sequence>MIGFQTDPLGIPIDEFHFAQLTWMNETSAPGNFTVRRSATEVSSQQTTLRLETGVLGQNAQRSQNQSPSGATQPGV</sequence>